<dbReference type="InterPro" id="IPR036388">
    <property type="entry name" value="WH-like_DNA-bd_sf"/>
</dbReference>
<dbReference type="Proteomes" id="UP000586095">
    <property type="component" value="Unassembled WGS sequence"/>
</dbReference>
<dbReference type="RefSeq" id="WP_185986180.1">
    <property type="nucleotide sequence ID" value="NZ_BAAALZ010000002.1"/>
</dbReference>
<comment type="caution">
    <text evidence="1">The sequence shown here is derived from an EMBL/GenBank/DDBJ whole genome shotgun (WGS) entry which is preliminary data.</text>
</comment>
<name>A0A852QU38_9MICO</name>
<organism evidence="1 2">
    <name type="scientific">Leucobacter aridicollis</name>
    <dbReference type="NCBI Taxonomy" id="283878"/>
    <lineage>
        <taxon>Bacteria</taxon>
        <taxon>Bacillati</taxon>
        <taxon>Actinomycetota</taxon>
        <taxon>Actinomycetes</taxon>
        <taxon>Micrococcales</taxon>
        <taxon>Microbacteriaceae</taxon>
        <taxon>Leucobacter</taxon>
    </lineage>
</organism>
<keyword evidence="1" id="KW-0240">DNA-directed RNA polymerase</keyword>
<keyword evidence="1" id="KW-0804">Transcription</keyword>
<dbReference type="AlphaFoldDB" id="A0A852QU38"/>
<dbReference type="SUPFAM" id="SSF88659">
    <property type="entry name" value="Sigma3 and sigma4 domains of RNA polymerase sigma factors"/>
    <property type="match status" value="1"/>
</dbReference>
<sequence length="170" mass="19021">MGEDHHFGDLTIADIKKLRSIVKRKSNRLLTREDHEDIVSKILEDAVRGSRKTGTPLVKLAFTYSQYVSYYARPLDNLMEHVRNQQPPVYDEQGDLAEESDAPDSRVDFTEPIVTDLLSRLPAAELSAFRPVLDGASASEAATETGISTSTTHDRIKRARASLRQLWLAA</sequence>
<dbReference type="InterPro" id="IPR013324">
    <property type="entry name" value="RNA_pol_sigma_r3/r4-like"/>
</dbReference>
<accession>A0A852QU38</accession>
<dbReference type="EMBL" id="JACCBD010000001">
    <property type="protein sequence ID" value="NYD25773.1"/>
    <property type="molecule type" value="Genomic_DNA"/>
</dbReference>
<dbReference type="GO" id="GO:0000428">
    <property type="term" value="C:DNA-directed RNA polymerase complex"/>
    <property type="evidence" value="ECO:0007669"/>
    <property type="project" value="UniProtKB-KW"/>
</dbReference>
<evidence type="ECO:0000313" key="1">
    <source>
        <dbReference type="EMBL" id="NYD25773.1"/>
    </source>
</evidence>
<protein>
    <submittedName>
        <fullName evidence="1">DNA-directed RNA polymerase specialized sigma24 family protein</fullName>
    </submittedName>
</protein>
<proteinExistence type="predicted"/>
<dbReference type="Gene3D" id="1.10.10.10">
    <property type="entry name" value="Winged helix-like DNA-binding domain superfamily/Winged helix DNA-binding domain"/>
    <property type="match status" value="1"/>
</dbReference>
<gene>
    <name evidence="1" type="ORF">BJ960_000576</name>
</gene>
<keyword evidence="2" id="KW-1185">Reference proteome</keyword>
<evidence type="ECO:0000313" key="2">
    <source>
        <dbReference type="Proteomes" id="UP000586095"/>
    </source>
</evidence>
<reference evidence="1 2" key="1">
    <citation type="submission" date="2020-07" db="EMBL/GenBank/DDBJ databases">
        <title>Sequencing the genomes of 1000 actinobacteria strains.</title>
        <authorList>
            <person name="Klenk H.-P."/>
        </authorList>
    </citation>
    <scope>NUCLEOTIDE SEQUENCE [LARGE SCALE GENOMIC DNA]</scope>
    <source>
        <strain evidence="1 2">DSM 17380</strain>
    </source>
</reference>